<organism evidence="2 3">
    <name type="scientific">Microlunatus aurantiacus</name>
    <dbReference type="NCBI Taxonomy" id="446786"/>
    <lineage>
        <taxon>Bacteria</taxon>
        <taxon>Bacillati</taxon>
        <taxon>Actinomycetota</taxon>
        <taxon>Actinomycetes</taxon>
        <taxon>Propionibacteriales</taxon>
        <taxon>Propionibacteriaceae</taxon>
        <taxon>Microlunatus</taxon>
    </lineage>
</organism>
<feature type="region of interest" description="Disordered" evidence="1">
    <location>
        <begin position="73"/>
        <end position="94"/>
    </location>
</feature>
<evidence type="ECO:0008006" key="4">
    <source>
        <dbReference type="Google" id="ProtNLM"/>
    </source>
</evidence>
<keyword evidence="3" id="KW-1185">Reference proteome</keyword>
<comment type="caution">
    <text evidence="2">The sequence shown here is derived from an EMBL/GenBank/DDBJ whole genome shotgun (WGS) entry which is preliminary data.</text>
</comment>
<dbReference type="EMBL" id="BAAAYX010000008">
    <property type="protein sequence ID" value="GAA3705030.1"/>
    <property type="molecule type" value="Genomic_DNA"/>
</dbReference>
<gene>
    <name evidence="2" type="ORF">GCM10022204_23100</name>
</gene>
<reference evidence="3" key="1">
    <citation type="journal article" date="2019" name="Int. J. Syst. Evol. Microbiol.">
        <title>The Global Catalogue of Microorganisms (GCM) 10K type strain sequencing project: providing services to taxonomists for standard genome sequencing and annotation.</title>
        <authorList>
            <consortium name="The Broad Institute Genomics Platform"/>
            <consortium name="The Broad Institute Genome Sequencing Center for Infectious Disease"/>
            <person name="Wu L."/>
            <person name="Ma J."/>
        </authorList>
    </citation>
    <scope>NUCLEOTIDE SEQUENCE [LARGE SCALE GENOMIC DNA]</scope>
    <source>
        <strain evidence="3">JCM 16548</strain>
    </source>
</reference>
<accession>A0ABP7DHZ6</accession>
<dbReference type="Proteomes" id="UP001500051">
    <property type="component" value="Unassembled WGS sequence"/>
</dbReference>
<proteinExistence type="predicted"/>
<evidence type="ECO:0000313" key="2">
    <source>
        <dbReference type="EMBL" id="GAA3705030.1"/>
    </source>
</evidence>
<protein>
    <recommendedName>
        <fullName evidence="4">Transcriptional regulator</fullName>
    </recommendedName>
</protein>
<sequence>MAPGGSFVDLDEPGGTALAYQAVLAEGTVEDLTSVLHRNRLTAGWPEIMLDRRVREMWESRFSELRPASAALVTKDSPAPDRAVSVQRASPGSL</sequence>
<name>A0ABP7DHZ6_9ACTN</name>
<evidence type="ECO:0000313" key="3">
    <source>
        <dbReference type="Proteomes" id="UP001500051"/>
    </source>
</evidence>
<evidence type="ECO:0000256" key="1">
    <source>
        <dbReference type="SAM" id="MobiDB-lite"/>
    </source>
</evidence>